<evidence type="ECO:0000256" key="1">
    <source>
        <dbReference type="ARBA" id="ARBA00022448"/>
    </source>
</evidence>
<dbReference type="Pfam" id="PF00005">
    <property type="entry name" value="ABC_tran"/>
    <property type="match status" value="1"/>
</dbReference>
<gene>
    <name evidence="5" type="primary">malK_1</name>
    <name evidence="5" type="ORF">SDC9_04561</name>
</gene>
<reference evidence="5" key="1">
    <citation type="submission" date="2019-08" db="EMBL/GenBank/DDBJ databases">
        <authorList>
            <person name="Kucharzyk K."/>
            <person name="Murdoch R.W."/>
            <person name="Higgins S."/>
            <person name="Loffler F."/>
        </authorList>
    </citation>
    <scope>NUCLEOTIDE SEQUENCE</scope>
</reference>
<dbReference type="SUPFAM" id="SSF50331">
    <property type="entry name" value="MOP-like"/>
    <property type="match status" value="1"/>
</dbReference>
<evidence type="ECO:0000256" key="2">
    <source>
        <dbReference type="ARBA" id="ARBA00022741"/>
    </source>
</evidence>
<keyword evidence="2" id="KW-0547">Nucleotide-binding</keyword>
<evidence type="ECO:0000259" key="4">
    <source>
        <dbReference type="PROSITE" id="PS50893"/>
    </source>
</evidence>
<dbReference type="InterPro" id="IPR017871">
    <property type="entry name" value="ABC_transporter-like_CS"/>
</dbReference>
<dbReference type="FunFam" id="3.40.50.300:FF:000425">
    <property type="entry name" value="Probable ABC transporter, ATP-binding subunit"/>
    <property type="match status" value="1"/>
</dbReference>
<dbReference type="SUPFAM" id="SSF52540">
    <property type="entry name" value="P-loop containing nucleoside triphosphate hydrolases"/>
    <property type="match status" value="1"/>
</dbReference>
<accession>A0A644SWM9</accession>
<proteinExistence type="predicted"/>
<dbReference type="SMART" id="SM00382">
    <property type="entry name" value="AAA"/>
    <property type="match status" value="1"/>
</dbReference>
<dbReference type="PANTHER" id="PTHR43875:SF1">
    <property type="entry name" value="OSMOPROTECTIVE COMPOUNDS UPTAKE ATP-BINDING PROTEIN GGTA"/>
    <property type="match status" value="1"/>
</dbReference>
<dbReference type="Gene3D" id="3.40.50.300">
    <property type="entry name" value="P-loop containing nucleotide triphosphate hydrolases"/>
    <property type="match status" value="1"/>
</dbReference>
<dbReference type="InterPro" id="IPR003593">
    <property type="entry name" value="AAA+_ATPase"/>
</dbReference>
<dbReference type="GO" id="GO:0016887">
    <property type="term" value="F:ATP hydrolysis activity"/>
    <property type="evidence" value="ECO:0007669"/>
    <property type="project" value="InterPro"/>
</dbReference>
<keyword evidence="1" id="KW-0813">Transport</keyword>
<dbReference type="InterPro" id="IPR012340">
    <property type="entry name" value="NA-bd_OB-fold"/>
</dbReference>
<dbReference type="InterPro" id="IPR047641">
    <property type="entry name" value="ABC_transpr_MalK/UgpC-like"/>
</dbReference>
<dbReference type="Pfam" id="PF08402">
    <property type="entry name" value="TOBE_2"/>
    <property type="match status" value="1"/>
</dbReference>
<dbReference type="InterPro" id="IPR027417">
    <property type="entry name" value="P-loop_NTPase"/>
</dbReference>
<dbReference type="InterPro" id="IPR013611">
    <property type="entry name" value="Transp-assoc_OB_typ2"/>
</dbReference>
<evidence type="ECO:0000256" key="3">
    <source>
        <dbReference type="ARBA" id="ARBA00022840"/>
    </source>
</evidence>
<dbReference type="AlphaFoldDB" id="A0A644SWM9"/>
<dbReference type="GO" id="GO:0022857">
    <property type="term" value="F:transmembrane transporter activity"/>
    <property type="evidence" value="ECO:0007669"/>
    <property type="project" value="InterPro"/>
</dbReference>
<dbReference type="GO" id="GO:0055052">
    <property type="term" value="C:ATP-binding cassette (ABC) transporter complex, substrate-binding subunit-containing"/>
    <property type="evidence" value="ECO:0007669"/>
    <property type="project" value="TreeGrafter"/>
</dbReference>
<protein>
    <submittedName>
        <fullName evidence="5">Maltose/maltodextrin import ATP-binding protein MalK</fullName>
    </submittedName>
</protein>
<dbReference type="InterPro" id="IPR008995">
    <property type="entry name" value="Mo/tungstate-bd_C_term_dom"/>
</dbReference>
<dbReference type="Gene3D" id="2.40.50.140">
    <property type="entry name" value="Nucleic acid-binding proteins"/>
    <property type="match status" value="1"/>
</dbReference>
<sequence>MEKVELEGICVSYGEHMVLRDLSLKIEPGQIIGIVGPSGCGKTTIARAICGFIKPQQGTIKIDGKTMFSHKDRVDIPPEQRHIGVVFQDYAIWPHLSVYDNIAYPLKKRGLPKEEISPRVHYALEQVNMVAYEKYMPSQLSGGQQQRVAIARALTSSSDFLIMDEPITNLDAKLREQMLVEIRILQQRLGTTIIYITHDQEAAMQLCDKIVILAPDGSIAQIGSDEEIIRNPANRFVFQFIGVSNFIPVVIDDGKAFFDLEKKIPYKSHIPGKMTGTKAMLGIRPMDIVFDEDSPVRATVAQAIFLGNMYNYFVRLPGMEIRVQQIAISENAKSYSEGQEVGLAFLEERYFEREDA</sequence>
<evidence type="ECO:0000313" key="5">
    <source>
        <dbReference type="EMBL" id="MPL59013.1"/>
    </source>
</evidence>
<organism evidence="5">
    <name type="scientific">bioreactor metagenome</name>
    <dbReference type="NCBI Taxonomy" id="1076179"/>
    <lineage>
        <taxon>unclassified sequences</taxon>
        <taxon>metagenomes</taxon>
        <taxon>ecological metagenomes</taxon>
    </lineage>
</organism>
<dbReference type="Gene3D" id="2.40.50.100">
    <property type="match status" value="1"/>
</dbReference>
<dbReference type="EMBL" id="VSSQ01000008">
    <property type="protein sequence ID" value="MPL59013.1"/>
    <property type="molecule type" value="Genomic_DNA"/>
</dbReference>
<dbReference type="InterPro" id="IPR003439">
    <property type="entry name" value="ABC_transporter-like_ATP-bd"/>
</dbReference>
<dbReference type="PROSITE" id="PS00211">
    <property type="entry name" value="ABC_TRANSPORTER_1"/>
    <property type="match status" value="1"/>
</dbReference>
<name>A0A644SWM9_9ZZZZ</name>
<keyword evidence="3 5" id="KW-0067">ATP-binding</keyword>
<dbReference type="PANTHER" id="PTHR43875">
    <property type="entry name" value="MALTODEXTRIN IMPORT ATP-BINDING PROTEIN MSMX"/>
    <property type="match status" value="1"/>
</dbReference>
<dbReference type="PROSITE" id="PS50893">
    <property type="entry name" value="ABC_TRANSPORTER_2"/>
    <property type="match status" value="1"/>
</dbReference>
<dbReference type="GO" id="GO:0005524">
    <property type="term" value="F:ATP binding"/>
    <property type="evidence" value="ECO:0007669"/>
    <property type="project" value="UniProtKB-KW"/>
</dbReference>
<feature type="domain" description="ABC transporter" evidence="4">
    <location>
        <begin position="4"/>
        <end position="241"/>
    </location>
</feature>
<comment type="caution">
    <text evidence="5">The sequence shown here is derived from an EMBL/GenBank/DDBJ whole genome shotgun (WGS) entry which is preliminary data.</text>
</comment>